<gene>
    <name evidence="1" type="ORF">B0T20DRAFT_407263</name>
</gene>
<dbReference type="EMBL" id="JAUTDP010000004">
    <property type="protein sequence ID" value="KAK3399877.1"/>
    <property type="molecule type" value="Genomic_DNA"/>
</dbReference>
<evidence type="ECO:0000313" key="1">
    <source>
        <dbReference type="EMBL" id="KAK3399877.1"/>
    </source>
</evidence>
<keyword evidence="2" id="KW-1185">Reference proteome</keyword>
<evidence type="ECO:0000313" key="2">
    <source>
        <dbReference type="Proteomes" id="UP001281003"/>
    </source>
</evidence>
<organism evidence="1 2">
    <name type="scientific">Sordaria brevicollis</name>
    <dbReference type="NCBI Taxonomy" id="83679"/>
    <lineage>
        <taxon>Eukaryota</taxon>
        <taxon>Fungi</taxon>
        <taxon>Dikarya</taxon>
        <taxon>Ascomycota</taxon>
        <taxon>Pezizomycotina</taxon>
        <taxon>Sordariomycetes</taxon>
        <taxon>Sordariomycetidae</taxon>
        <taxon>Sordariales</taxon>
        <taxon>Sordariaceae</taxon>
        <taxon>Sordaria</taxon>
    </lineage>
</organism>
<reference evidence="1" key="2">
    <citation type="submission" date="2023-07" db="EMBL/GenBank/DDBJ databases">
        <authorList>
            <consortium name="Lawrence Berkeley National Laboratory"/>
            <person name="Haridas S."/>
            <person name="Hensen N."/>
            <person name="Bonometti L."/>
            <person name="Westerberg I."/>
            <person name="Brannstrom I.O."/>
            <person name="Guillou S."/>
            <person name="Cros-Aarteil S."/>
            <person name="Calhoun S."/>
            <person name="Kuo A."/>
            <person name="Mondo S."/>
            <person name="Pangilinan J."/>
            <person name="Riley R."/>
            <person name="LaButti K."/>
            <person name="Andreopoulos B."/>
            <person name="Lipzen A."/>
            <person name="Chen C."/>
            <person name="Yanf M."/>
            <person name="Daum C."/>
            <person name="Ng V."/>
            <person name="Clum A."/>
            <person name="Steindorff A."/>
            <person name="Ohm R."/>
            <person name="Martin F."/>
            <person name="Silar P."/>
            <person name="Natvig D."/>
            <person name="Lalanne C."/>
            <person name="Gautier V."/>
            <person name="Ament-velasquez S.L."/>
            <person name="Kruys A."/>
            <person name="Hutchinson M.I."/>
            <person name="Powell A.J."/>
            <person name="Barry K."/>
            <person name="Miller A.N."/>
            <person name="Grigoriev I.V."/>
            <person name="Debuchy R."/>
            <person name="Gladieux P."/>
            <person name="Thoren M.H."/>
            <person name="Johannesson H."/>
        </authorList>
    </citation>
    <scope>NUCLEOTIDE SEQUENCE</scope>
    <source>
        <strain evidence="1">FGSC 1904</strain>
    </source>
</reference>
<protein>
    <submittedName>
        <fullName evidence="1">Uncharacterized protein</fullName>
    </submittedName>
</protein>
<dbReference type="AlphaFoldDB" id="A0AAE0UD89"/>
<accession>A0AAE0UD89</accession>
<name>A0AAE0UD89_SORBR</name>
<reference evidence="1" key="1">
    <citation type="journal article" date="2023" name="Mol. Phylogenet. Evol.">
        <title>Genome-scale phylogeny and comparative genomics of the fungal order Sordariales.</title>
        <authorList>
            <person name="Hensen N."/>
            <person name="Bonometti L."/>
            <person name="Westerberg I."/>
            <person name="Brannstrom I.O."/>
            <person name="Guillou S."/>
            <person name="Cros-Aarteil S."/>
            <person name="Calhoun S."/>
            <person name="Haridas S."/>
            <person name="Kuo A."/>
            <person name="Mondo S."/>
            <person name="Pangilinan J."/>
            <person name="Riley R."/>
            <person name="LaButti K."/>
            <person name="Andreopoulos B."/>
            <person name="Lipzen A."/>
            <person name="Chen C."/>
            <person name="Yan M."/>
            <person name="Daum C."/>
            <person name="Ng V."/>
            <person name="Clum A."/>
            <person name="Steindorff A."/>
            <person name="Ohm R.A."/>
            <person name="Martin F."/>
            <person name="Silar P."/>
            <person name="Natvig D.O."/>
            <person name="Lalanne C."/>
            <person name="Gautier V."/>
            <person name="Ament-Velasquez S.L."/>
            <person name="Kruys A."/>
            <person name="Hutchinson M.I."/>
            <person name="Powell A.J."/>
            <person name="Barry K."/>
            <person name="Miller A.N."/>
            <person name="Grigoriev I.V."/>
            <person name="Debuchy R."/>
            <person name="Gladieux P."/>
            <person name="Hiltunen Thoren M."/>
            <person name="Johannesson H."/>
        </authorList>
    </citation>
    <scope>NUCLEOTIDE SEQUENCE</scope>
    <source>
        <strain evidence="1">FGSC 1904</strain>
    </source>
</reference>
<proteinExistence type="predicted"/>
<sequence length="203" mass="23204">MAMLPGASTSTETIYVKFLPGGDYEPASLLTSTHRIMTAISTPPPRGAHVYWDTVAWKKEIRVTTAPNYGTLTECIWWTVVEREVHRGSGFPIAGLQKLNAFPSDQMQPTTWGQTVYAKAGGEYGDWKMPERKEGWKVPSDDVIDEWLIRRVTRMRVGRTMIPQCREKHKKKVVLVVKRKRVTVRFVKKETSLAEKSRSENRP</sequence>
<dbReference type="Proteomes" id="UP001281003">
    <property type="component" value="Unassembled WGS sequence"/>
</dbReference>
<comment type="caution">
    <text evidence="1">The sequence shown here is derived from an EMBL/GenBank/DDBJ whole genome shotgun (WGS) entry which is preliminary data.</text>
</comment>